<dbReference type="Pfam" id="PF13564">
    <property type="entry name" value="DoxX_2"/>
    <property type="match status" value="1"/>
</dbReference>
<keyword evidence="4 5" id="KW-0472">Membrane</keyword>
<keyword evidence="3 5" id="KW-1133">Transmembrane helix</keyword>
<name>A0ABX1XAN9_9BACL</name>
<evidence type="ECO:0000256" key="3">
    <source>
        <dbReference type="ARBA" id="ARBA00022989"/>
    </source>
</evidence>
<dbReference type="EMBL" id="WHNY01000047">
    <property type="protein sequence ID" value="NOU65497.1"/>
    <property type="molecule type" value="Genomic_DNA"/>
</dbReference>
<keyword evidence="2 5" id="KW-0812">Transmembrane</keyword>
<feature type="transmembrane region" description="Helical" evidence="5">
    <location>
        <begin position="96"/>
        <end position="115"/>
    </location>
</feature>
<evidence type="ECO:0000313" key="6">
    <source>
        <dbReference type="EMBL" id="NOU65497.1"/>
    </source>
</evidence>
<dbReference type="RefSeq" id="WP_171631522.1">
    <property type="nucleotide sequence ID" value="NZ_WHNY01000047.1"/>
</dbReference>
<dbReference type="Proteomes" id="UP000653578">
    <property type="component" value="Unassembled WGS sequence"/>
</dbReference>
<evidence type="ECO:0000256" key="5">
    <source>
        <dbReference type="SAM" id="Phobius"/>
    </source>
</evidence>
<accession>A0ABX1XAN9</accession>
<gene>
    <name evidence="6" type="ORF">GC096_15790</name>
</gene>
<reference evidence="6 7" key="1">
    <citation type="submission" date="2019-10" db="EMBL/GenBank/DDBJ databases">
        <title>Description of Paenibacillus humi sp. nov.</title>
        <authorList>
            <person name="Carlier A."/>
            <person name="Qi S."/>
        </authorList>
    </citation>
    <scope>NUCLEOTIDE SEQUENCE [LARGE SCALE GENOMIC DNA]</scope>
    <source>
        <strain evidence="6 7">LMG 31461</strain>
    </source>
</reference>
<feature type="transmembrane region" description="Helical" evidence="5">
    <location>
        <begin position="68"/>
        <end position="90"/>
    </location>
</feature>
<organism evidence="6 7">
    <name type="scientific">Paenibacillus plantarum</name>
    <dbReference type="NCBI Taxonomy" id="2654975"/>
    <lineage>
        <taxon>Bacteria</taxon>
        <taxon>Bacillati</taxon>
        <taxon>Bacillota</taxon>
        <taxon>Bacilli</taxon>
        <taxon>Bacillales</taxon>
        <taxon>Paenibacillaceae</taxon>
        <taxon>Paenibacillus</taxon>
    </lineage>
</organism>
<evidence type="ECO:0000256" key="1">
    <source>
        <dbReference type="ARBA" id="ARBA00004141"/>
    </source>
</evidence>
<keyword evidence="7" id="KW-1185">Reference proteome</keyword>
<feature type="transmembrane region" description="Helical" evidence="5">
    <location>
        <begin position="43"/>
        <end position="61"/>
    </location>
</feature>
<comment type="caution">
    <text evidence="6">The sequence shown here is derived from an EMBL/GenBank/DDBJ whole genome shotgun (WGS) entry which is preliminary data.</text>
</comment>
<dbReference type="InterPro" id="IPR032808">
    <property type="entry name" value="DoxX"/>
</dbReference>
<evidence type="ECO:0000256" key="2">
    <source>
        <dbReference type="ARBA" id="ARBA00022692"/>
    </source>
</evidence>
<sequence length="117" mass="12844">MNIALWIIQGLAAIGFVYSGWLKAFQYEQAKASWGWVKDVPKSFVVFIGIIEFIGTLGLILPQATNIAPIWTPIAATGLAAVVLLGALFHVSRKEYREIGVNIVFFALAAFIAICRF</sequence>
<evidence type="ECO:0000256" key="4">
    <source>
        <dbReference type="ARBA" id="ARBA00023136"/>
    </source>
</evidence>
<proteinExistence type="predicted"/>
<protein>
    <submittedName>
        <fullName evidence="6">DoxX family protein</fullName>
    </submittedName>
</protein>
<evidence type="ECO:0000313" key="7">
    <source>
        <dbReference type="Proteomes" id="UP000653578"/>
    </source>
</evidence>
<comment type="subcellular location">
    <subcellularLocation>
        <location evidence="1">Membrane</location>
        <topology evidence="1">Multi-pass membrane protein</topology>
    </subcellularLocation>
</comment>